<dbReference type="AlphaFoldDB" id="A0A4Y9ITU5"/>
<dbReference type="InterPro" id="IPR011249">
    <property type="entry name" value="Metalloenz_LuxS/M16"/>
</dbReference>
<dbReference type="GO" id="GO:0006508">
    <property type="term" value="P:proteolysis"/>
    <property type="evidence" value="ECO:0007669"/>
    <property type="project" value="InterPro"/>
</dbReference>
<dbReference type="PANTHER" id="PTHR11851:SF49">
    <property type="entry name" value="MITOCHONDRIAL-PROCESSING PEPTIDASE SUBUNIT ALPHA"/>
    <property type="match status" value="1"/>
</dbReference>
<dbReference type="InterPro" id="IPR011765">
    <property type="entry name" value="Pept_M16_N"/>
</dbReference>
<feature type="domain" description="Peptidase M16 N-terminal" evidence="4">
    <location>
        <begin position="22"/>
        <end position="159"/>
    </location>
</feature>
<dbReference type="OrthoDB" id="9811314at2"/>
<dbReference type="InterPro" id="IPR007863">
    <property type="entry name" value="Peptidase_M16_C"/>
</dbReference>
<protein>
    <submittedName>
        <fullName evidence="6">Insulinase family protein</fullName>
    </submittedName>
</protein>
<dbReference type="GO" id="GO:0004222">
    <property type="term" value="F:metalloendopeptidase activity"/>
    <property type="evidence" value="ECO:0007669"/>
    <property type="project" value="InterPro"/>
</dbReference>
<evidence type="ECO:0000313" key="7">
    <source>
        <dbReference type="Proteomes" id="UP000298285"/>
    </source>
</evidence>
<evidence type="ECO:0000256" key="3">
    <source>
        <dbReference type="RuleBase" id="RU004447"/>
    </source>
</evidence>
<proteinExistence type="inferred from homology"/>
<reference evidence="6 7" key="1">
    <citation type="submission" date="2019-03" db="EMBL/GenBank/DDBJ databases">
        <title>Diversity of the mouse oral microbiome.</title>
        <authorList>
            <person name="Joseph S."/>
            <person name="Aduse-Opoku J."/>
            <person name="Curtis M."/>
            <person name="Wade W."/>
            <person name="Hashim A."/>
        </authorList>
    </citation>
    <scope>NUCLEOTIDE SEQUENCE [LARGE SCALE GENOMIC DNA]</scope>
    <source>
        <strain evidence="6 7">P11</strain>
    </source>
</reference>
<organism evidence="6 7">
    <name type="scientific">Dysgonomonas mossii</name>
    <dbReference type="NCBI Taxonomy" id="163665"/>
    <lineage>
        <taxon>Bacteria</taxon>
        <taxon>Pseudomonadati</taxon>
        <taxon>Bacteroidota</taxon>
        <taxon>Bacteroidia</taxon>
        <taxon>Bacteroidales</taxon>
        <taxon>Dysgonomonadaceae</taxon>
        <taxon>Dysgonomonas</taxon>
    </lineage>
</organism>
<sequence>MINYLTHTLSNGLRIVHKPIESNVSYCGFIVNAGTRDEAPDQYGMAHFVEHMLFKGTDKRRAYHIINRMENVGGELNAFTNKEETVVYSVFLEQHFSRAIELLSDITFHSNFPQSEIEKEVEVIIDEIHSYEDSPSELIFDEFENLVFDQSQIGHNILGSAELLQNFDGQMAKGFVNKFYNPSNMVFFSLGRTDFKKIVYYAEKYLSAIPNIKSDIQRIKPVDISSVNKREDKDTSQAHVLIGGRSYSLCDPNRRVLNLLNNLLGGPGMNSRLNISLREKRGYVYNVDSSITSYTDTGITSIYFGCDKKNVDKCISLVNKELNRLRKEKLTSSQLSTAKKQLIGQIGVMGDNHENLALALGKNFLHHNHFNTLAETAQKIEAVTAEQILAVSNEIFDERSLFTLIYD</sequence>
<dbReference type="PANTHER" id="PTHR11851">
    <property type="entry name" value="METALLOPROTEASE"/>
    <property type="match status" value="1"/>
</dbReference>
<dbReference type="PROSITE" id="PS00143">
    <property type="entry name" value="INSULINASE"/>
    <property type="match status" value="1"/>
</dbReference>
<feature type="domain" description="Peptidase M16 C-terminal" evidence="5">
    <location>
        <begin position="170"/>
        <end position="342"/>
    </location>
</feature>
<dbReference type="EMBL" id="SPPK01000001">
    <property type="protein sequence ID" value="TFU91075.1"/>
    <property type="molecule type" value="Genomic_DNA"/>
</dbReference>
<evidence type="ECO:0000256" key="2">
    <source>
        <dbReference type="ARBA" id="ARBA00007261"/>
    </source>
</evidence>
<dbReference type="InterPro" id="IPR001431">
    <property type="entry name" value="Pept_M16_Zn_BS"/>
</dbReference>
<evidence type="ECO:0000259" key="5">
    <source>
        <dbReference type="Pfam" id="PF05193"/>
    </source>
</evidence>
<dbReference type="SUPFAM" id="SSF63411">
    <property type="entry name" value="LuxS/MPP-like metallohydrolase"/>
    <property type="match status" value="2"/>
</dbReference>
<evidence type="ECO:0000259" key="4">
    <source>
        <dbReference type="Pfam" id="PF00675"/>
    </source>
</evidence>
<dbReference type="Gene3D" id="3.30.830.10">
    <property type="entry name" value="Metalloenzyme, LuxS/M16 peptidase-like"/>
    <property type="match status" value="2"/>
</dbReference>
<name>A0A4Y9ITU5_9BACT</name>
<dbReference type="Pfam" id="PF00675">
    <property type="entry name" value="Peptidase_M16"/>
    <property type="match status" value="1"/>
</dbReference>
<dbReference type="RefSeq" id="WP_135104096.1">
    <property type="nucleotide sequence ID" value="NZ_JADGKW010000001.1"/>
</dbReference>
<dbReference type="InterPro" id="IPR050361">
    <property type="entry name" value="MPP/UQCRC_Complex"/>
</dbReference>
<dbReference type="GO" id="GO:0046872">
    <property type="term" value="F:metal ion binding"/>
    <property type="evidence" value="ECO:0007669"/>
    <property type="project" value="InterPro"/>
</dbReference>
<comment type="cofactor">
    <cofactor evidence="1">
        <name>Zn(2+)</name>
        <dbReference type="ChEBI" id="CHEBI:29105"/>
    </cofactor>
</comment>
<gene>
    <name evidence="6" type="ORF">E4T88_03585</name>
</gene>
<dbReference type="Pfam" id="PF05193">
    <property type="entry name" value="Peptidase_M16_C"/>
    <property type="match status" value="1"/>
</dbReference>
<evidence type="ECO:0000313" key="6">
    <source>
        <dbReference type="EMBL" id="TFU91075.1"/>
    </source>
</evidence>
<evidence type="ECO:0000256" key="1">
    <source>
        <dbReference type="ARBA" id="ARBA00001947"/>
    </source>
</evidence>
<dbReference type="Proteomes" id="UP000298285">
    <property type="component" value="Unassembled WGS sequence"/>
</dbReference>
<comment type="caution">
    <text evidence="6">The sequence shown here is derived from an EMBL/GenBank/DDBJ whole genome shotgun (WGS) entry which is preliminary data.</text>
</comment>
<comment type="similarity">
    <text evidence="2 3">Belongs to the peptidase M16 family.</text>
</comment>
<accession>A0A4Y9ITU5</accession>